<dbReference type="AlphaFoldDB" id="A0A9P0C152"/>
<reference evidence="7" key="1">
    <citation type="submission" date="2021-12" db="EMBL/GenBank/DDBJ databases">
        <authorList>
            <person name="King R."/>
        </authorList>
    </citation>
    <scope>NUCLEOTIDE SEQUENCE</scope>
</reference>
<keyword evidence="4" id="KW-1133">Transmembrane helix</keyword>
<evidence type="ECO:0000313" key="7">
    <source>
        <dbReference type="EMBL" id="CAH0602073.1"/>
    </source>
</evidence>
<keyword evidence="2 4" id="KW-0444">Lipid biosynthesis</keyword>
<dbReference type="InterPro" id="IPR036291">
    <property type="entry name" value="NAD(P)-bd_dom_sf"/>
</dbReference>
<evidence type="ECO:0000313" key="8">
    <source>
        <dbReference type="Proteomes" id="UP001154114"/>
    </source>
</evidence>
<dbReference type="GO" id="GO:0005777">
    <property type="term" value="C:peroxisome"/>
    <property type="evidence" value="ECO:0007669"/>
    <property type="project" value="TreeGrafter"/>
</dbReference>
<dbReference type="Pfam" id="PF07993">
    <property type="entry name" value="NAD_binding_4"/>
    <property type="match status" value="1"/>
</dbReference>
<dbReference type="InterPro" id="IPR013120">
    <property type="entry name" value="FAR_NAD-bd"/>
</dbReference>
<gene>
    <name evidence="7" type="ORF">CINC_LOCUS9921</name>
</gene>
<dbReference type="CDD" id="cd09071">
    <property type="entry name" value="FAR_C"/>
    <property type="match status" value="1"/>
</dbReference>
<keyword evidence="4" id="KW-0560">Oxidoreductase</keyword>
<keyword evidence="4" id="KW-0472">Membrane</keyword>
<keyword evidence="4" id="KW-0812">Transmembrane</keyword>
<dbReference type="Gene3D" id="3.40.50.720">
    <property type="entry name" value="NAD(P)-binding Rossmann-like Domain"/>
    <property type="match status" value="1"/>
</dbReference>
<dbReference type="EMBL" id="LR824033">
    <property type="protein sequence ID" value="CAH0602073.1"/>
    <property type="molecule type" value="Genomic_DNA"/>
</dbReference>
<comment type="function">
    <text evidence="4">Catalyzes the reduction of fatty acyl-CoA to fatty alcohols.</text>
</comment>
<sequence>MAADLDAVIPVTDPAIEIELQALKLQEPMNAVIDLGSSPVQKYYEDATVFITGGPGFLGKALVEKLLRACKIKKIFVLIRLKKGKGSQEKLETVWQDSLFDLVREKKPRFLDKIVPVTGFVSEPRLGLSERDWVTITNEVDIIFHTAATVRFDEPLKVAAKINVGGTMNAVEVAKCCTKLKQFIHVSTAFSQATKERIGKVVTEQFYPCVMSPKIFMDMVDTMKEDRLNNITPELIKGWPNTYTFTEAIAEHVIKDCAADLPVCIVKPPIVLHALYEPHPGWLEKSCLGGPSGIAFGVGMGVLHVFYVDTENRVASAPLEYVNNATIAAAWDSTERHKEGSREIPIYNIASEEDLVKWGDYSKFLATECKPGLTTPQALWYCYLIETQNIFYYWLLNWLLHYIPAYIMDVVFAIFGMRPQGISSFVKVFQGINKKVGAYTYFLTNSWKFKNYNVKAMISRMTDNDRAIFNCDLRTVNTGLHAQVWCIGLRKYIVKDGLKDSVQATSKQNWLKRANLVFLAVYAYGIWFVLSLILSMVCYFFSFFV</sequence>
<dbReference type="Pfam" id="PF03015">
    <property type="entry name" value="Sterile"/>
    <property type="match status" value="1"/>
</dbReference>
<comment type="similarity">
    <text evidence="1 4">Belongs to the fatty acyl-CoA reductase family.</text>
</comment>
<dbReference type="GO" id="GO:0035336">
    <property type="term" value="P:long-chain fatty-acyl-CoA metabolic process"/>
    <property type="evidence" value="ECO:0007669"/>
    <property type="project" value="TreeGrafter"/>
</dbReference>
<dbReference type="InterPro" id="IPR033640">
    <property type="entry name" value="FAR_C"/>
</dbReference>
<dbReference type="CDD" id="cd05236">
    <property type="entry name" value="FAR-N_SDR_e"/>
    <property type="match status" value="1"/>
</dbReference>
<comment type="catalytic activity">
    <reaction evidence="4">
        <text>a long-chain fatty acyl-CoA + 2 NADPH + 2 H(+) = a long-chain primary fatty alcohol + 2 NADP(+) + CoA</text>
        <dbReference type="Rhea" id="RHEA:52716"/>
        <dbReference type="ChEBI" id="CHEBI:15378"/>
        <dbReference type="ChEBI" id="CHEBI:57287"/>
        <dbReference type="ChEBI" id="CHEBI:57783"/>
        <dbReference type="ChEBI" id="CHEBI:58349"/>
        <dbReference type="ChEBI" id="CHEBI:77396"/>
        <dbReference type="ChEBI" id="CHEBI:83139"/>
        <dbReference type="EC" id="1.2.1.84"/>
    </reaction>
</comment>
<dbReference type="GO" id="GO:0080019">
    <property type="term" value="F:alcohol-forming very long-chain fatty acyl-CoA reductase activity"/>
    <property type="evidence" value="ECO:0007669"/>
    <property type="project" value="InterPro"/>
</dbReference>
<dbReference type="EC" id="1.2.1.84" evidence="4"/>
<proteinExistence type="inferred from homology"/>
<evidence type="ECO:0000256" key="1">
    <source>
        <dbReference type="ARBA" id="ARBA00005928"/>
    </source>
</evidence>
<evidence type="ECO:0000259" key="5">
    <source>
        <dbReference type="Pfam" id="PF03015"/>
    </source>
</evidence>
<accession>A0A9P0C152</accession>
<dbReference type="PANTHER" id="PTHR11011:SF116">
    <property type="entry name" value="FATTY ACYL-COA REDUCTASE CG5065-RELATED"/>
    <property type="match status" value="1"/>
</dbReference>
<protein>
    <recommendedName>
        <fullName evidence="4">Fatty acyl-CoA reductase</fullName>
        <ecNumber evidence="4">1.2.1.84</ecNumber>
    </recommendedName>
</protein>
<feature type="domain" description="Fatty acyl-CoA reductase C-terminal" evidence="5">
    <location>
        <begin position="400"/>
        <end position="496"/>
    </location>
</feature>
<dbReference type="OrthoDB" id="429813at2759"/>
<organism evidence="7 8">
    <name type="scientific">Chrysodeixis includens</name>
    <name type="common">Soybean looper</name>
    <name type="synonym">Pseudoplusia includens</name>
    <dbReference type="NCBI Taxonomy" id="689277"/>
    <lineage>
        <taxon>Eukaryota</taxon>
        <taxon>Metazoa</taxon>
        <taxon>Ecdysozoa</taxon>
        <taxon>Arthropoda</taxon>
        <taxon>Hexapoda</taxon>
        <taxon>Insecta</taxon>
        <taxon>Pterygota</taxon>
        <taxon>Neoptera</taxon>
        <taxon>Endopterygota</taxon>
        <taxon>Lepidoptera</taxon>
        <taxon>Glossata</taxon>
        <taxon>Ditrysia</taxon>
        <taxon>Noctuoidea</taxon>
        <taxon>Noctuidae</taxon>
        <taxon>Plusiinae</taxon>
        <taxon>Chrysodeixis</taxon>
    </lineage>
</organism>
<dbReference type="GO" id="GO:0102965">
    <property type="term" value="F:alcohol-forming long-chain fatty acyl-CoA reductase activity"/>
    <property type="evidence" value="ECO:0007669"/>
    <property type="project" value="UniProtKB-EC"/>
</dbReference>
<evidence type="ECO:0000256" key="3">
    <source>
        <dbReference type="ARBA" id="ARBA00023098"/>
    </source>
</evidence>
<feature type="transmembrane region" description="Helical" evidence="4">
    <location>
        <begin position="516"/>
        <end position="542"/>
    </location>
</feature>
<keyword evidence="8" id="KW-1185">Reference proteome</keyword>
<evidence type="ECO:0000259" key="6">
    <source>
        <dbReference type="Pfam" id="PF07993"/>
    </source>
</evidence>
<evidence type="ECO:0000256" key="4">
    <source>
        <dbReference type="RuleBase" id="RU363097"/>
    </source>
</evidence>
<dbReference type="PANTHER" id="PTHR11011">
    <property type="entry name" value="MALE STERILITY PROTEIN 2-RELATED"/>
    <property type="match status" value="1"/>
</dbReference>
<dbReference type="InterPro" id="IPR026055">
    <property type="entry name" value="FAR"/>
</dbReference>
<evidence type="ECO:0000256" key="2">
    <source>
        <dbReference type="ARBA" id="ARBA00022516"/>
    </source>
</evidence>
<feature type="domain" description="Thioester reductase (TE)" evidence="6">
    <location>
        <begin position="51"/>
        <end position="325"/>
    </location>
</feature>
<keyword evidence="3 4" id="KW-0443">Lipid metabolism</keyword>
<name>A0A9P0C152_CHRIL</name>
<dbReference type="Proteomes" id="UP001154114">
    <property type="component" value="Chromosome 30"/>
</dbReference>
<keyword evidence="4" id="KW-0521">NADP</keyword>
<feature type="transmembrane region" description="Helical" evidence="4">
    <location>
        <begin position="391"/>
        <end position="415"/>
    </location>
</feature>
<dbReference type="SUPFAM" id="SSF51735">
    <property type="entry name" value="NAD(P)-binding Rossmann-fold domains"/>
    <property type="match status" value="1"/>
</dbReference>